<organism evidence="8 9">
    <name type="scientific">Desulfonauticus submarinus</name>
    <dbReference type="NCBI Taxonomy" id="206665"/>
    <lineage>
        <taxon>Bacteria</taxon>
        <taxon>Pseudomonadati</taxon>
        <taxon>Thermodesulfobacteriota</taxon>
        <taxon>Desulfovibrionia</taxon>
        <taxon>Desulfovibrionales</taxon>
        <taxon>Desulfonauticaceae</taxon>
        <taxon>Desulfonauticus</taxon>
    </lineage>
</organism>
<evidence type="ECO:0000256" key="5">
    <source>
        <dbReference type="PROSITE-ProRule" id="PRU01248"/>
    </source>
</evidence>
<sequence length="408" mass="48336">MRKDFEKFLLNTVRIEERKVPYYLRWVGLLWKEMGGKWGERIEEDQQKRFLNLLEKKIENWQLHQAKEAISFYNYYWEKVNKKEQANVESMAWEQFEENMIKVLRLKHFSYRTERTYLAWIRRLKIFVEGKSPYLLNSKDVQDFLSWLAIEKKVSPSTQNQALNAFVFFFKKVLEKDLKVDALRAKERKRIPVVLSRKEVKNVLNFLEMPYKLMCLIIYGSGLRLAECIRLRVKDLDLEKEIIVVRSGKGDKDRVTLLSSSIVPLIIKHLETVKKIFLEDRKNNIDGVMLPHALEKKYPNAGKEWGWFWVFPSPRLSVDPRTKIIRRHHLHVVNLQKVFKTALKQAGISKPASVHSLRHSFATHLLEDGYDIRTVQELLGHKHVQTTMIYTHIAKRNILGVKSPLDNI</sequence>
<dbReference type="Proteomes" id="UP000199602">
    <property type="component" value="Unassembled WGS sequence"/>
</dbReference>
<dbReference type="InterPro" id="IPR044068">
    <property type="entry name" value="CB"/>
</dbReference>
<dbReference type="InterPro" id="IPR013762">
    <property type="entry name" value="Integrase-like_cat_sf"/>
</dbReference>
<dbReference type="SUPFAM" id="SSF56349">
    <property type="entry name" value="DNA breaking-rejoining enzymes"/>
    <property type="match status" value="1"/>
</dbReference>
<dbReference type="PROSITE" id="PS51900">
    <property type="entry name" value="CB"/>
    <property type="match status" value="1"/>
</dbReference>
<dbReference type="InterPro" id="IPR004107">
    <property type="entry name" value="Integrase_SAM-like_N"/>
</dbReference>
<evidence type="ECO:0000259" key="7">
    <source>
        <dbReference type="PROSITE" id="PS51900"/>
    </source>
</evidence>
<dbReference type="GO" id="GO:0015074">
    <property type="term" value="P:DNA integration"/>
    <property type="evidence" value="ECO:0007669"/>
    <property type="project" value="UniProtKB-KW"/>
</dbReference>
<dbReference type="InterPro" id="IPR002104">
    <property type="entry name" value="Integrase_catalytic"/>
</dbReference>
<feature type="domain" description="Tyr recombinase" evidence="6">
    <location>
        <begin position="190"/>
        <end position="403"/>
    </location>
</feature>
<keyword evidence="3 5" id="KW-0238">DNA-binding</keyword>
<dbReference type="Pfam" id="PF13495">
    <property type="entry name" value="Phage_int_SAM_4"/>
    <property type="match status" value="1"/>
</dbReference>
<name>A0A1H0F694_9BACT</name>
<dbReference type="NCBIfam" id="TIGR02249">
    <property type="entry name" value="integrase_gron"/>
    <property type="match status" value="1"/>
</dbReference>
<evidence type="ECO:0000256" key="2">
    <source>
        <dbReference type="ARBA" id="ARBA00022908"/>
    </source>
</evidence>
<dbReference type="PANTHER" id="PTHR30349:SF64">
    <property type="entry name" value="PROPHAGE INTEGRASE INTD-RELATED"/>
    <property type="match status" value="1"/>
</dbReference>
<reference evidence="8 9" key="1">
    <citation type="submission" date="2016-10" db="EMBL/GenBank/DDBJ databases">
        <authorList>
            <person name="de Groot N.N."/>
        </authorList>
    </citation>
    <scope>NUCLEOTIDE SEQUENCE [LARGE SCALE GENOMIC DNA]</scope>
    <source>
        <strain evidence="8 9">DSM 15269</strain>
    </source>
</reference>
<keyword evidence="4" id="KW-0233">DNA recombination</keyword>
<dbReference type="Pfam" id="PF00589">
    <property type="entry name" value="Phage_integrase"/>
    <property type="match status" value="1"/>
</dbReference>
<protein>
    <submittedName>
        <fullName evidence="8">Integron integrase</fullName>
    </submittedName>
</protein>
<evidence type="ECO:0000256" key="1">
    <source>
        <dbReference type="ARBA" id="ARBA00008857"/>
    </source>
</evidence>
<comment type="similarity">
    <text evidence="1">Belongs to the 'phage' integrase family.</text>
</comment>
<dbReference type="PANTHER" id="PTHR30349">
    <property type="entry name" value="PHAGE INTEGRASE-RELATED"/>
    <property type="match status" value="1"/>
</dbReference>
<keyword evidence="9" id="KW-1185">Reference proteome</keyword>
<dbReference type="InterPro" id="IPR011010">
    <property type="entry name" value="DNA_brk_join_enz"/>
</dbReference>
<dbReference type="Gene3D" id="1.10.443.10">
    <property type="entry name" value="Intergrase catalytic core"/>
    <property type="match status" value="1"/>
</dbReference>
<dbReference type="OrthoDB" id="9801717at2"/>
<dbReference type="RefSeq" id="WP_092065932.1">
    <property type="nucleotide sequence ID" value="NZ_FNIN01000011.1"/>
</dbReference>
<evidence type="ECO:0000313" key="9">
    <source>
        <dbReference type="Proteomes" id="UP000199602"/>
    </source>
</evidence>
<dbReference type="EMBL" id="FNIN01000011">
    <property type="protein sequence ID" value="SDN90091.1"/>
    <property type="molecule type" value="Genomic_DNA"/>
</dbReference>
<dbReference type="Gene3D" id="1.10.150.130">
    <property type="match status" value="1"/>
</dbReference>
<accession>A0A1H0F694</accession>
<gene>
    <name evidence="8" type="ORF">SAMN04488516_1114</name>
</gene>
<proteinExistence type="inferred from homology"/>
<evidence type="ECO:0000259" key="6">
    <source>
        <dbReference type="PROSITE" id="PS51898"/>
    </source>
</evidence>
<dbReference type="PROSITE" id="PS51898">
    <property type="entry name" value="TYR_RECOMBINASE"/>
    <property type="match status" value="1"/>
</dbReference>
<dbReference type="GO" id="GO:0003677">
    <property type="term" value="F:DNA binding"/>
    <property type="evidence" value="ECO:0007669"/>
    <property type="project" value="UniProtKB-UniRule"/>
</dbReference>
<evidence type="ECO:0000256" key="4">
    <source>
        <dbReference type="ARBA" id="ARBA00023172"/>
    </source>
</evidence>
<dbReference type="GO" id="GO:0006310">
    <property type="term" value="P:DNA recombination"/>
    <property type="evidence" value="ECO:0007669"/>
    <property type="project" value="UniProtKB-KW"/>
</dbReference>
<keyword evidence="2" id="KW-0229">DNA integration</keyword>
<dbReference type="InterPro" id="IPR011946">
    <property type="entry name" value="Integrase_integron-type"/>
</dbReference>
<evidence type="ECO:0000313" key="8">
    <source>
        <dbReference type="EMBL" id="SDN90091.1"/>
    </source>
</evidence>
<dbReference type="AlphaFoldDB" id="A0A1H0F694"/>
<feature type="domain" description="Core-binding (CB)" evidence="7">
    <location>
        <begin position="91"/>
        <end position="174"/>
    </location>
</feature>
<dbReference type="InterPro" id="IPR050090">
    <property type="entry name" value="Tyrosine_recombinase_XerCD"/>
</dbReference>
<dbReference type="STRING" id="206665.SAMN04488516_1114"/>
<evidence type="ECO:0000256" key="3">
    <source>
        <dbReference type="ARBA" id="ARBA00023125"/>
    </source>
</evidence>
<dbReference type="InterPro" id="IPR010998">
    <property type="entry name" value="Integrase_recombinase_N"/>
</dbReference>